<evidence type="ECO:0000313" key="3">
    <source>
        <dbReference type="Proteomes" id="UP000316213"/>
    </source>
</evidence>
<feature type="region of interest" description="Disordered" evidence="1">
    <location>
        <begin position="379"/>
        <end position="444"/>
    </location>
</feature>
<evidence type="ECO:0000256" key="1">
    <source>
        <dbReference type="SAM" id="MobiDB-lite"/>
    </source>
</evidence>
<proteinExistence type="predicted"/>
<reference evidence="2 3" key="1">
    <citation type="submission" date="2019-02" db="EMBL/GenBank/DDBJ databases">
        <title>Deep-cultivation of Planctomycetes and their phenomic and genomic characterization uncovers novel biology.</title>
        <authorList>
            <person name="Wiegand S."/>
            <person name="Jogler M."/>
            <person name="Boedeker C."/>
            <person name="Pinto D."/>
            <person name="Vollmers J."/>
            <person name="Rivas-Marin E."/>
            <person name="Kohn T."/>
            <person name="Peeters S.H."/>
            <person name="Heuer A."/>
            <person name="Rast P."/>
            <person name="Oberbeckmann S."/>
            <person name="Bunk B."/>
            <person name="Jeske O."/>
            <person name="Meyerdierks A."/>
            <person name="Storesund J.E."/>
            <person name="Kallscheuer N."/>
            <person name="Luecker S."/>
            <person name="Lage O.M."/>
            <person name="Pohl T."/>
            <person name="Merkel B.J."/>
            <person name="Hornburger P."/>
            <person name="Mueller R.-W."/>
            <person name="Bruemmer F."/>
            <person name="Labrenz M."/>
            <person name="Spormann A.M."/>
            <person name="Op Den Camp H."/>
            <person name="Overmann J."/>
            <person name="Amann R."/>
            <person name="Jetten M.S.M."/>
            <person name="Mascher T."/>
            <person name="Medema M.H."/>
            <person name="Devos D.P."/>
            <person name="Kaster A.-K."/>
            <person name="Ovreas L."/>
            <person name="Rohde M."/>
            <person name="Galperin M.Y."/>
            <person name="Jogler C."/>
        </authorList>
    </citation>
    <scope>NUCLEOTIDE SEQUENCE [LARGE SCALE GENOMIC DNA]</scope>
    <source>
        <strain evidence="2 3">Pla100</strain>
    </source>
</reference>
<feature type="region of interest" description="Disordered" evidence="1">
    <location>
        <begin position="177"/>
        <end position="220"/>
    </location>
</feature>
<dbReference type="AlphaFoldDB" id="A0A5C6AWH8"/>
<gene>
    <name evidence="2" type="ORF">Pla100_07920</name>
</gene>
<name>A0A5C6AWH8_9BACT</name>
<feature type="compositionally biased region" description="Basic and acidic residues" evidence="1">
    <location>
        <begin position="409"/>
        <end position="444"/>
    </location>
</feature>
<sequence length="444" mass="48255">MATSQDPLETNGHHSNSRHVNRIPPTDDLEYRDSSEIKHRIDQTRGAMDETLDELSERLNPRNLFDDVISIFRSPQTRDTAKHAGAAAGDFANNLGRQVRDNPIGATLVGAGLAWLALGSRRDEYEDECEPIPRGRALQDDYLIGIDDREPVAEYDSPYYTDEDLLLREQDRLADDHPGLLFPSSDFDDESESVLDRATRSAKSTASSTSEKVSGAASSAGEAISDTASAFVDGVKSAASSVGDAVSSAGSKTSGASRRAYLRSRATARDAARGTRRLKQRTGRGMSSASDRTEQQISALYDSAERRVRRAHQESPLALGLGIMALGAIAGALIPRTRPEDEWMGETSDETIHQARQQAEETYQRGQHAVENTIETAKHSAETQGLTGESLAERATRVAEKAAGSINEAVKEEGLHPKQLKDDAKVVAHDTKDQAKVETEKSQT</sequence>
<protein>
    <recommendedName>
        <fullName evidence="4">DUF3618 domain-containing protein</fullName>
    </recommendedName>
</protein>
<dbReference type="OrthoDB" id="292363at2"/>
<evidence type="ECO:0008006" key="4">
    <source>
        <dbReference type="Google" id="ProtNLM"/>
    </source>
</evidence>
<evidence type="ECO:0000313" key="2">
    <source>
        <dbReference type="EMBL" id="TWU03857.1"/>
    </source>
</evidence>
<dbReference type="Pfam" id="PF12277">
    <property type="entry name" value="DUF3618"/>
    <property type="match status" value="1"/>
</dbReference>
<feature type="compositionally biased region" description="Low complexity" evidence="1">
    <location>
        <begin position="242"/>
        <end position="252"/>
    </location>
</feature>
<organism evidence="2 3">
    <name type="scientific">Neorhodopirellula pilleata</name>
    <dbReference type="NCBI Taxonomy" id="2714738"/>
    <lineage>
        <taxon>Bacteria</taxon>
        <taxon>Pseudomonadati</taxon>
        <taxon>Planctomycetota</taxon>
        <taxon>Planctomycetia</taxon>
        <taxon>Pirellulales</taxon>
        <taxon>Pirellulaceae</taxon>
        <taxon>Neorhodopirellula</taxon>
    </lineage>
</organism>
<dbReference type="InterPro" id="IPR022062">
    <property type="entry name" value="DUF3618"/>
</dbReference>
<feature type="compositionally biased region" description="Low complexity" evidence="1">
    <location>
        <begin position="201"/>
        <end position="220"/>
    </location>
</feature>
<feature type="region of interest" description="Disordered" evidence="1">
    <location>
        <begin position="1"/>
        <end position="29"/>
    </location>
</feature>
<feature type="compositionally biased region" description="Polar residues" evidence="1">
    <location>
        <begin position="285"/>
        <end position="295"/>
    </location>
</feature>
<dbReference type="RefSeq" id="WP_146576290.1">
    <property type="nucleotide sequence ID" value="NZ_SJPM01000001.1"/>
</dbReference>
<dbReference type="Proteomes" id="UP000316213">
    <property type="component" value="Unassembled WGS sequence"/>
</dbReference>
<feature type="compositionally biased region" description="Basic and acidic residues" evidence="1">
    <location>
        <begin position="391"/>
        <end position="400"/>
    </location>
</feature>
<dbReference type="EMBL" id="SJPM01000001">
    <property type="protein sequence ID" value="TWU03857.1"/>
    <property type="molecule type" value="Genomic_DNA"/>
</dbReference>
<feature type="region of interest" description="Disordered" evidence="1">
    <location>
        <begin position="242"/>
        <end position="295"/>
    </location>
</feature>
<comment type="caution">
    <text evidence="2">The sequence shown here is derived from an EMBL/GenBank/DDBJ whole genome shotgun (WGS) entry which is preliminary data.</text>
</comment>
<keyword evidence="3" id="KW-1185">Reference proteome</keyword>
<accession>A0A5C6AWH8</accession>